<dbReference type="PANTHER" id="PTHR21499">
    <property type="entry name" value="ASPARTATE KINASE"/>
    <property type="match status" value="1"/>
</dbReference>
<feature type="domain" description="Aspartate/glutamate/uridylate kinase" evidence="15">
    <location>
        <begin position="20"/>
        <end position="249"/>
    </location>
</feature>
<name>A0A023DY58_9PROT</name>
<comment type="similarity">
    <text evidence="4 13">Belongs to the aspartokinase family.</text>
</comment>
<dbReference type="UniPathway" id="UPA00034">
    <property type="reaction ID" value="UER00015"/>
</dbReference>
<dbReference type="PANTHER" id="PTHR21499:SF3">
    <property type="entry name" value="ASPARTOKINASE"/>
    <property type="match status" value="1"/>
</dbReference>
<dbReference type="InterPro" id="IPR001341">
    <property type="entry name" value="Asp_kinase"/>
</dbReference>
<evidence type="ECO:0000256" key="14">
    <source>
        <dbReference type="RuleBase" id="RU004249"/>
    </source>
</evidence>
<feature type="binding site" evidence="12">
    <location>
        <begin position="229"/>
        <end position="230"/>
    </location>
    <ligand>
        <name>ATP</name>
        <dbReference type="ChEBI" id="CHEBI:30616"/>
    </ligand>
</feature>
<dbReference type="InterPro" id="IPR001048">
    <property type="entry name" value="Asp/Glu/Uridylate_kinase"/>
</dbReference>
<dbReference type="GO" id="GO:0005829">
    <property type="term" value="C:cytosol"/>
    <property type="evidence" value="ECO:0007669"/>
    <property type="project" value="TreeGrafter"/>
</dbReference>
<comment type="catalytic activity">
    <reaction evidence="11 13">
        <text>L-aspartate + ATP = 4-phospho-L-aspartate + ADP</text>
        <dbReference type="Rhea" id="RHEA:23776"/>
        <dbReference type="ChEBI" id="CHEBI:29991"/>
        <dbReference type="ChEBI" id="CHEBI:30616"/>
        <dbReference type="ChEBI" id="CHEBI:57535"/>
        <dbReference type="ChEBI" id="CHEBI:456216"/>
        <dbReference type="EC" id="2.7.2.4"/>
    </reaction>
</comment>
<dbReference type="STRING" id="1427503.HE1_00499"/>
<evidence type="ECO:0000313" key="16">
    <source>
        <dbReference type="EMBL" id="GAJ46174.1"/>
    </source>
</evidence>
<comment type="pathway">
    <text evidence="2 14">Amino-acid biosynthesis; L-methionine biosynthesis via de novo pathway; L-homoserine from L-aspartate: step 1/3.</text>
</comment>
<proteinExistence type="inferred from homology"/>
<feature type="binding site" evidence="12">
    <location>
        <position position="64"/>
    </location>
    <ligand>
        <name>substrate</name>
    </ligand>
</feature>
<evidence type="ECO:0000256" key="13">
    <source>
        <dbReference type="RuleBase" id="RU003448"/>
    </source>
</evidence>
<dbReference type="Proteomes" id="UP000024842">
    <property type="component" value="Unassembled WGS sequence"/>
</dbReference>
<evidence type="ECO:0000256" key="6">
    <source>
        <dbReference type="ARBA" id="ARBA00022679"/>
    </source>
</evidence>
<evidence type="ECO:0000256" key="1">
    <source>
        <dbReference type="ARBA" id="ARBA00004766"/>
    </source>
</evidence>
<keyword evidence="9 12" id="KW-0067">ATP-binding</keyword>
<dbReference type="OrthoDB" id="9799110at2"/>
<dbReference type="GO" id="GO:0009089">
    <property type="term" value="P:lysine biosynthetic process via diaminopimelate"/>
    <property type="evidence" value="ECO:0007669"/>
    <property type="project" value="UniProtKB-UniPathway"/>
</dbReference>
<dbReference type="NCBIfam" id="TIGR00657">
    <property type="entry name" value="asp_kinases"/>
    <property type="match status" value="1"/>
</dbReference>
<evidence type="ECO:0000256" key="8">
    <source>
        <dbReference type="ARBA" id="ARBA00022777"/>
    </source>
</evidence>
<evidence type="ECO:0000256" key="10">
    <source>
        <dbReference type="ARBA" id="ARBA00023154"/>
    </source>
</evidence>
<sequence>MSSLSKYKVNYMRETENNTVVVKKFGGTSLNDIACLKHAAQLVKEAQLRGEQPLVVVSAMGGVTNQLVQWAEACSVQNIDTTKGELDTVVTSGEQVTSGLMSLALQDLGCMAASFLGWQLPILTDEVHRNADIVSINVSPLQQYMASGGIPVVAGFQGITKLGRITSLGRGGSDTTAVALSAFLNARLCQIFTDVDGVYNADPSCVQNAKKFDRISYDDMTTFSRHGAKVLHDKALYWAKRYKVPIQVLSTFYPENPGTFVCESVSGPAKGIAHKGVLCWTVPVLSRIKADQLLQVLQSQFISVWGWQWNKSMTTFFTEMSAKNIVQQYVLPTFSILPHTMFTIIGVSFEDVPEENQQSLKRMGVEYIFRSVNSISYVVQEQQTTQILNALHKMVQEG</sequence>
<dbReference type="SUPFAM" id="SSF53633">
    <property type="entry name" value="Carbamate kinase-like"/>
    <property type="match status" value="1"/>
</dbReference>
<reference evidence="16 17" key="1">
    <citation type="journal article" date="2014" name="FEMS Microbiol. Lett.">
        <title>Draft genome sequences of three Holospora species (Holospora obtusa, Holospora undulata, and Holospora elegans), endonuclear symbiotic bacteria of the ciliate Paramecium caudatum.</title>
        <authorList>
            <person name="Dohra H."/>
            <person name="Tanaka K."/>
            <person name="Suzuki T."/>
            <person name="Fujishima M."/>
            <person name="Suzuki H."/>
        </authorList>
    </citation>
    <scope>NUCLEOTIDE SEQUENCE [LARGE SCALE GENOMIC DNA]</scope>
    <source>
        <strain evidence="16 17">E1</strain>
    </source>
</reference>
<dbReference type="Gene3D" id="3.40.1160.10">
    <property type="entry name" value="Acetylglutamate kinase-like"/>
    <property type="match status" value="1"/>
</dbReference>
<keyword evidence="6 13" id="KW-0808">Transferase</keyword>
<dbReference type="InterPro" id="IPR018042">
    <property type="entry name" value="Aspartate_kinase_CS"/>
</dbReference>
<dbReference type="GO" id="GO:0004072">
    <property type="term" value="F:aspartate kinase activity"/>
    <property type="evidence" value="ECO:0007669"/>
    <property type="project" value="UniProtKB-EC"/>
</dbReference>
<dbReference type="EMBL" id="BAUP01000068">
    <property type="protein sequence ID" value="GAJ46174.1"/>
    <property type="molecule type" value="Genomic_DNA"/>
</dbReference>
<evidence type="ECO:0000256" key="9">
    <source>
        <dbReference type="ARBA" id="ARBA00022840"/>
    </source>
</evidence>
<feature type="binding site" evidence="12">
    <location>
        <begin position="24"/>
        <end position="27"/>
    </location>
    <ligand>
        <name>ATP</name>
        <dbReference type="ChEBI" id="CHEBI:30616"/>
    </ligand>
</feature>
<comment type="caution">
    <text evidence="16">The sequence shown here is derived from an EMBL/GenBank/DDBJ whole genome shotgun (WGS) entry which is preliminary data.</text>
</comment>
<dbReference type="CDD" id="cd04261">
    <property type="entry name" value="AAK_AKii-LysC-BS"/>
    <property type="match status" value="1"/>
</dbReference>
<keyword evidence="10" id="KW-0457">Lysine biosynthesis</keyword>
<keyword evidence="17" id="KW-1185">Reference proteome</keyword>
<dbReference type="Pfam" id="PF00696">
    <property type="entry name" value="AA_kinase"/>
    <property type="match status" value="1"/>
</dbReference>
<dbReference type="GO" id="GO:0009088">
    <property type="term" value="P:threonine biosynthetic process"/>
    <property type="evidence" value="ECO:0007669"/>
    <property type="project" value="UniProtKB-UniPathway"/>
</dbReference>
<protein>
    <recommendedName>
        <fullName evidence="13">Aspartokinase</fullName>
        <ecNumber evidence="13">2.7.2.4</ecNumber>
    </recommendedName>
</protein>
<evidence type="ECO:0000256" key="7">
    <source>
        <dbReference type="ARBA" id="ARBA00022741"/>
    </source>
</evidence>
<dbReference type="AlphaFoldDB" id="A0A023DY58"/>
<gene>
    <name evidence="16" type="ORF">HE1_00499</name>
</gene>
<evidence type="ECO:0000256" key="5">
    <source>
        <dbReference type="ARBA" id="ARBA00022605"/>
    </source>
</evidence>
<dbReference type="UniPathway" id="UPA00051">
    <property type="reaction ID" value="UER00462"/>
</dbReference>
<dbReference type="EC" id="2.7.2.4" evidence="13"/>
<dbReference type="InterPro" id="IPR036393">
    <property type="entry name" value="AceGlu_kinase-like_sf"/>
</dbReference>
<feature type="binding site" evidence="12">
    <location>
        <position position="94"/>
    </location>
    <ligand>
        <name>substrate</name>
    </ligand>
</feature>
<evidence type="ECO:0000256" key="12">
    <source>
        <dbReference type="PIRSR" id="PIRSR000726-1"/>
    </source>
</evidence>
<dbReference type="UniPathway" id="UPA00050">
    <property type="reaction ID" value="UER00461"/>
</dbReference>
<accession>A0A023DY58</accession>
<dbReference type="PROSITE" id="PS00324">
    <property type="entry name" value="ASPARTOKINASE"/>
    <property type="match status" value="1"/>
</dbReference>
<organism evidence="16 17">
    <name type="scientific">Holospora elegans E1</name>
    <dbReference type="NCBI Taxonomy" id="1427503"/>
    <lineage>
        <taxon>Bacteria</taxon>
        <taxon>Pseudomonadati</taxon>
        <taxon>Pseudomonadota</taxon>
        <taxon>Alphaproteobacteria</taxon>
        <taxon>Holosporales</taxon>
        <taxon>Holosporaceae</taxon>
        <taxon>Holospora</taxon>
    </lineage>
</organism>
<keyword evidence="8 13" id="KW-0418">Kinase</keyword>
<feature type="binding site" evidence="12">
    <location>
        <begin position="193"/>
        <end position="194"/>
    </location>
    <ligand>
        <name>ATP</name>
        <dbReference type="ChEBI" id="CHEBI:30616"/>
    </ligand>
</feature>
<evidence type="ECO:0000313" key="17">
    <source>
        <dbReference type="Proteomes" id="UP000024842"/>
    </source>
</evidence>
<keyword evidence="5 14" id="KW-0028">Amino-acid biosynthesis</keyword>
<evidence type="ECO:0000256" key="11">
    <source>
        <dbReference type="ARBA" id="ARBA00047872"/>
    </source>
</evidence>
<keyword evidence="7 12" id="KW-0547">Nucleotide-binding</keyword>
<dbReference type="GO" id="GO:0005524">
    <property type="term" value="F:ATP binding"/>
    <property type="evidence" value="ECO:0007669"/>
    <property type="project" value="UniProtKB-KW"/>
</dbReference>
<feature type="binding site" evidence="12">
    <location>
        <position position="199"/>
    </location>
    <ligand>
        <name>ATP</name>
        <dbReference type="ChEBI" id="CHEBI:30616"/>
    </ligand>
</feature>
<evidence type="ECO:0000256" key="2">
    <source>
        <dbReference type="ARBA" id="ARBA00004986"/>
    </source>
</evidence>
<dbReference type="InterPro" id="IPR041740">
    <property type="entry name" value="AKii-LysC-BS"/>
</dbReference>
<evidence type="ECO:0000256" key="3">
    <source>
        <dbReference type="ARBA" id="ARBA00005139"/>
    </source>
</evidence>
<comment type="pathway">
    <text evidence="3 14">Amino-acid biosynthesis; L-threonine biosynthesis; L-threonine from L-aspartate: step 1/5.</text>
</comment>
<comment type="pathway">
    <text evidence="1 14">Amino-acid biosynthesis; L-lysine biosynthesis via DAP pathway; (S)-tetrahydrodipicolinate from L-aspartate: step 1/4.</text>
</comment>
<evidence type="ECO:0000256" key="4">
    <source>
        <dbReference type="ARBA" id="ARBA00010122"/>
    </source>
</evidence>
<dbReference type="GO" id="GO:0009090">
    <property type="term" value="P:homoserine biosynthetic process"/>
    <property type="evidence" value="ECO:0007669"/>
    <property type="project" value="TreeGrafter"/>
</dbReference>
<evidence type="ECO:0000259" key="15">
    <source>
        <dbReference type="Pfam" id="PF00696"/>
    </source>
</evidence>